<dbReference type="STRING" id="1070870.SAMN05444351_2038"/>
<dbReference type="Proteomes" id="UP000184471">
    <property type="component" value="Unassembled WGS sequence"/>
</dbReference>
<evidence type="ECO:0000256" key="1">
    <source>
        <dbReference type="SAM" id="MobiDB-lite"/>
    </source>
</evidence>
<gene>
    <name evidence="2" type="ORF">SAMN05444351_2038</name>
</gene>
<evidence type="ECO:0000313" key="3">
    <source>
        <dbReference type="Proteomes" id="UP000184471"/>
    </source>
</evidence>
<reference evidence="2 3" key="1">
    <citation type="submission" date="2016-11" db="EMBL/GenBank/DDBJ databases">
        <authorList>
            <person name="Jaros S."/>
            <person name="Januszkiewicz K."/>
            <person name="Wedrychowicz H."/>
        </authorList>
    </citation>
    <scope>NUCLEOTIDE SEQUENCE [LARGE SCALE GENOMIC DNA]</scope>
    <source>
        <strain evidence="2 3">DSM 45408</strain>
    </source>
</reference>
<dbReference type="EMBL" id="FQVX01000002">
    <property type="protein sequence ID" value="SHG26727.1"/>
    <property type="molecule type" value="Genomic_DNA"/>
</dbReference>
<keyword evidence="3" id="KW-1185">Reference proteome</keyword>
<dbReference type="OrthoDB" id="5196820at2"/>
<sequence length="62" mass="6788">MTSTPAAPAADRAVCHRHPRHVWIASCPDCTSWHLAGLRAGRQDRPAVPRPRPDDDARTHAA</sequence>
<protein>
    <submittedName>
        <fullName evidence="2">Uncharacterized protein</fullName>
    </submittedName>
</protein>
<proteinExistence type="predicted"/>
<feature type="region of interest" description="Disordered" evidence="1">
    <location>
        <begin position="39"/>
        <end position="62"/>
    </location>
</feature>
<name>A0A1M5IEQ2_9ACTN</name>
<accession>A0A1M5IEQ2</accession>
<evidence type="ECO:0000313" key="2">
    <source>
        <dbReference type="EMBL" id="SHG26727.1"/>
    </source>
</evidence>
<dbReference type="AlphaFoldDB" id="A0A1M5IEQ2"/>
<dbReference type="RefSeq" id="WP_073420038.1">
    <property type="nucleotide sequence ID" value="NZ_FQVX01000002.1"/>
</dbReference>
<organism evidence="2 3">
    <name type="scientific">Geodermatophilus nigrescens</name>
    <dbReference type="NCBI Taxonomy" id="1070870"/>
    <lineage>
        <taxon>Bacteria</taxon>
        <taxon>Bacillati</taxon>
        <taxon>Actinomycetota</taxon>
        <taxon>Actinomycetes</taxon>
        <taxon>Geodermatophilales</taxon>
        <taxon>Geodermatophilaceae</taxon>
        <taxon>Geodermatophilus</taxon>
    </lineage>
</organism>
<feature type="compositionally biased region" description="Basic and acidic residues" evidence="1">
    <location>
        <begin position="41"/>
        <end position="62"/>
    </location>
</feature>